<sequence length="336" mass="37372">MVVTHDRLEHLRLTIGRLLATPPRALLAVVVVDNASSDGTGAWLAGLRDPRLLVLTSRRNLGGAGGFEWGLRRAVARFDPAWVVVMDDDARPDPGALLAFHAQDRSKHDAWAAAVRHPDGRICDINRPSLNPFWNRGAFLRLLLGQGRDGFHLSATDYAGQTVRAVDGASFVGLFLSRRAIALAGYPDGRLFVYGDDVLYTLHLRAMGGLIAFDPGLRFEHDFSTMHAAERRFRPLWKSYYHYRNLLIVYRQAAGWLFFPALLAVLPKWLLKTRNHRGERALFLRLLGRAVRDGLAGRLDVDHAEILSLAAGTQALTHRIEPHIVTDSGCRDDSAP</sequence>
<dbReference type="InterPro" id="IPR029044">
    <property type="entry name" value="Nucleotide-diphossugar_trans"/>
</dbReference>
<evidence type="ECO:0000256" key="1">
    <source>
        <dbReference type="ARBA" id="ARBA00006739"/>
    </source>
</evidence>
<accession>A0A934HLY0</accession>
<comment type="caution">
    <text evidence="5">The sequence shown here is derived from an EMBL/GenBank/DDBJ whole genome shotgun (WGS) entry which is preliminary data.</text>
</comment>
<evidence type="ECO:0000313" key="5">
    <source>
        <dbReference type="EMBL" id="MBI6630649.1"/>
    </source>
</evidence>
<name>A0A934HLY0_9RHOB</name>
<dbReference type="InterPro" id="IPR001173">
    <property type="entry name" value="Glyco_trans_2-like"/>
</dbReference>
<evidence type="ECO:0000256" key="3">
    <source>
        <dbReference type="ARBA" id="ARBA00022679"/>
    </source>
</evidence>
<comment type="similarity">
    <text evidence="1">Belongs to the glycosyltransferase 2 family.</text>
</comment>
<dbReference type="Gene3D" id="3.90.550.10">
    <property type="entry name" value="Spore Coat Polysaccharide Biosynthesis Protein SpsA, Chain A"/>
    <property type="match status" value="1"/>
</dbReference>
<proteinExistence type="inferred from homology"/>
<dbReference type="GO" id="GO:0016757">
    <property type="term" value="F:glycosyltransferase activity"/>
    <property type="evidence" value="ECO:0007669"/>
    <property type="project" value="UniProtKB-KW"/>
</dbReference>
<dbReference type="PANTHER" id="PTHR43179">
    <property type="entry name" value="RHAMNOSYLTRANSFERASE WBBL"/>
    <property type="match status" value="1"/>
</dbReference>
<evidence type="ECO:0000256" key="2">
    <source>
        <dbReference type="ARBA" id="ARBA00022676"/>
    </source>
</evidence>
<dbReference type="AlphaFoldDB" id="A0A934HLY0"/>
<dbReference type="EMBL" id="JAEIJD010000011">
    <property type="protein sequence ID" value="MBI6630649.1"/>
    <property type="molecule type" value="Genomic_DNA"/>
</dbReference>
<organism evidence="5 6">
    <name type="scientific">Pontibaca salina</name>
    <dbReference type="NCBI Taxonomy" id="2795731"/>
    <lineage>
        <taxon>Bacteria</taxon>
        <taxon>Pseudomonadati</taxon>
        <taxon>Pseudomonadota</taxon>
        <taxon>Alphaproteobacteria</taxon>
        <taxon>Rhodobacterales</taxon>
        <taxon>Roseobacteraceae</taxon>
        <taxon>Pontibaca</taxon>
    </lineage>
</organism>
<reference evidence="5" key="1">
    <citation type="submission" date="2020-12" db="EMBL/GenBank/DDBJ databases">
        <title>Pontibaca salina gen. nov., sp. nov., isolated from marine sediment.</title>
        <authorList>
            <person name="Bo J."/>
            <person name="Wang S."/>
            <person name="Song X."/>
            <person name="Du Z."/>
        </authorList>
    </citation>
    <scope>NUCLEOTIDE SEQUENCE</scope>
    <source>
        <strain evidence="5">S1109L</strain>
    </source>
</reference>
<dbReference type="PANTHER" id="PTHR43179:SF12">
    <property type="entry name" value="GALACTOFURANOSYLTRANSFERASE GLFT2"/>
    <property type="match status" value="1"/>
</dbReference>
<protein>
    <submittedName>
        <fullName evidence="5">Glycosyltransferase</fullName>
    </submittedName>
</protein>
<keyword evidence="6" id="KW-1185">Reference proteome</keyword>
<feature type="domain" description="Glycosyltransferase 2-like" evidence="4">
    <location>
        <begin position="2"/>
        <end position="100"/>
    </location>
</feature>
<keyword evidence="3" id="KW-0808">Transferase</keyword>
<evidence type="ECO:0000313" key="6">
    <source>
        <dbReference type="Proteomes" id="UP000613255"/>
    </source>
</evidence>
<dbReference type="SUPFAM" id="SSF53448">
    <property type="entry name" value="Nucleotide-diphospho-sugar transferases"/>
    <property type="match status" value="1"/>
</dbReference>
<dbReference type="Pfam" id="PF00535">
    <property type="entry name" value="Glycos_transf_2"/>
    <property type="match status" value="1"/>
</dbReference>
<dbReference type="Proteomes" id="UP000613255">
    <property type="component" value="Unassembled WGS sequence"/>
</dbReference>
<evidence type="ECO:0000259" key="4">
    <source>
        <dbReference type="Pfam" id="PF00535"/>
    </source>
</evidence>
<keyword evidence="2" id="KW-0328">Glycosyltransferase</keyword>
<gene>
    <name evidence="5" type="ORF">JAO82_12250</name>
</gene>